<dbReference type="PROSITE" id="PS51192">
    <property type="entry name" value="HELICASE_ATP_BIND_1"/>
    <property type="match status" value="1"/>
</dbReference>
<dbReference type="SUPFAM" id="SSF52540">
    <property type="entry name" value="P-loop containing nucleoside triphosphate hydrolases"/>
    <property type="match status" value="2"/>
</dbReference>
<dbReference type="InterPro" id="IPR027417">
    <property type="entry name" value="P-loop_NTPase"/>
</dbReference>
<dbReference type="Pfam" id="PF09369">
    <property type="entry name" value="MZB"/>
    <property type="match status" value="1"/>
</dbReference>
<organism evidence="5 6">
    <name type="scientific">Bacteroides uniformis</name>
    <dbReference type="NCBI Taxonomy" id="820"/>
    <lineage>
        <taxon>Bacteria</taxon>
        <taxon>Pseudomonadati</taxon>
        <taxon>Bacteroidota</taxon>
        <taxon>Bacteroidia</taxon>
        <taxon>Bacteroidales</taxon>
        <taxon>Bacteroidaceae</taxon>
        <taxon>Bacteroides</taxon>
    </lineage>
</organism>
<dbReference type="PANTHER" id="PTHR47957">
    <property type="entry name" value="ATP-DEPENDENT HELICASE HRQ1"/>
    <property type="match status" value="1"/>
</dbReference>
<evidence type="ECO:0000256" key="1">
    <source>
        <dbReference type="ARBA" id="ARBA00022741"/>
    </source>
</evidence>
<protein>
    <submittedName>
        <fullName evidence="5">DUF1998 domain-containing protein</fullName>
    </submittedName>
</protein>
<accession>A0A3E4Q7B5</accession>
<comment type="caution">
    <text evidence="5">The sequence shown here is derived from an EMBL/GenBank/DDBJ whole genome shotgun (WGS) entry which is preliminary data.</text>
</comment>
<dbReference type="GO" id="GO:0036297">
    <property type="term" value="P:interstrand cross-link repair"/>
    <property type="evidence" value="ECO:0007669"/>
    <property type="project" value="TreeGrafter"/>
</dbReference>
<sequence>MLPLQQAREVRDSVIEYIKATFRFKEKDVSDAFYRFIEDKQEGLFKGPYISLKTPFISATAEESADIPLDIVPNFAPYKHQLQAFKQLTMKDGHQPEPTLLTTGTGSGKTECFLYPILDYCYHCNQFEHQPGVKVIIMYPMNALASDQAKRLAETIWGDERLRGKVTAGLFVGEGVKVKDYPRDMGPDHIIENRDAILDTVPDILLTNFKMLDYGLMRQRFMSLWRGNIDTDAKALRFIVLDELHTYDGAQGTDVANLLRRLKLKLSLPKHSLCPIGTSATIGNGADSKVRLCEYATNVFGEIFSEEHVIEEHRIPVDEYVEPTTVGLPDGRLLKDCTFGNTDTVASYLKRLCKIWLKKSDATPIEAGVILRRMGIVGDLLHALEDGVHTLEELQNRLEDNTDFRRLRQQYSDKTCLTAIENLLALIAYAKRPMENGKLIPTLYLQVQLWQRELSGILRYVQKEPEFTWRGSIKNDEDRVALPMYFCRDCGASGWLSRRLATDDRYCSDVKTINTSFMNRDKEVVLLNIESKRHEAVEEYISEGSLNVTHYIKVKDLTEASSSDGGTIRLRTCSKTGTNKNGNQKFARTCPECNGNDTICEIGGRTSTFSSVAISQVLSSDFDHAEAADRKILMFTNSVQDAAHEAGFYEARTFRFLFRQSMQKYINTLDGPINLVELQKGFKAYWHAQLSEEEYYHRFLPADLASHIDLNCNYREGDGFMSNFKQEFETRVDWEITSEFGLTAQLGRTLEKTGASASFFKTEKIEEVYSAMVDWMNSNNMEQMADKERDFCHFVYGILQRMRTHGAVDHPYLAKYREEALTQWALNWNKDGRHFLNKRLGGSMQFPKLVGAWFTDKNADMLDMTVLRREGKHNWYSLYFFKQFNDIGISNNMGLFNEFMRKLLDTMVEVGLLNKQPQGGGNYAIRPDQIWISKKVKHIQCDSCQSRLCAATDDELAEGTNCLDYKCRGTYSEETRPELNYYLQVYNRNISPRVYANEHTGLLERNKREKLEIDFKKHPTPSSTNVLVATSTLEMGIDIGDLNVMGNANVPPKPSNFLQRVGRAGRKEGSALVLNYAHASEPHDMYYYTYPAEMMQGEVTTPGCFLEAKDILRRHFLAYCIDTWTSSDIQNMLPARIADLKLTQEDVFNQEGFIVNRLITFIKNNKAILESEFRSVYEERTQEALSRLFKTLNDGTFYNHIISEFSTLQARLFHLGKELDQYKEQEGRIQANDPMLAQIKNLIKATKKQYAQVVGEKVIEYMTNVGLLPNYAFPETGVKLQASVYASHEKEDNEHNKMAPKSFELMRSASQGIKELAPGNNFYTQKFKLNISGISTFDWKDALTEMRFCSKCDCIALKGESGYDSAACPKCNDPSWGVNKHQLLKFTNSRSIMHSNDAALDDSSEDRDSENYIIKRHYMFHHNGATTSYAMRSVGFGIEFCNNMELYEVNYGMQMQSGAKLEVDNDATVPQNGFVTCKYCGKSTHLLVGVKQTEDFHYRFCNHKGISFADDVKGDVFETLYLYRHMQTEAIKILLPVQIMDANAAIEMFKAGIELGLKAYYKSSPEHIRIDSYSEMNMATMNKDHYLVMYDTIPGGTGYLSKLYDTEEFTALLLYAYDKIHECICQWEGKDGCYHCILTYGNQYKRDSFSREYADSLFEQLISHAKSWETLPGSVGTISQSGVAEDSELELKFVNALKVIARNNNWEFEKIPDVNTYRYELRLIDEANNTDIKYYIIPQFALGGPYGVRHYTVADFQIICMSAKIKGQDIAQPEKMPMWAIFLDGYSYHAKAPNIRFYGDIEKRDGILASTTHNLYSWTMTWEDIQLFESGQDDSLGLNSVTRLIELLKNPQQGHIIETVFGCIANADGFMAHGGSLYNGSIMIDDSGYDLLTDNSTDEEVAAALQDGIHYEWNLQSHLLSIDNEEWTGFWRRYNLLQFFPNKTNVVVSTATSTVETVDRDEVKIYYPGLEDIVDQLLDHNISFSHEGDVDLTDDDGIVIASAQMILSELKIAIDPVDEQSSETFISCGYHVIAASDFNINNIINS</sequence>
<dbReference type="PROSITE" id="PS51194">
    <property type="entry name" value="HELICASE_CTER"/>
    <property type="match status" value="1"/>
</dbReference>
<proteinExistence type="predicted"/>
<dbReference type="EMBL" id="QSRB01000001">
    <property type="protein sequence ID" value="RGK88351.1"/>
    <property type="molecule type" value="Genomic_DNA"/>
</dbReference>
<dbReference type="Gene3D" id="3.40.50.300">
    <property type="entry name" value="P-loop containing nucleotide triphosphate hydrolases"/>
    <property type="match status" value="2"/>
</dbReference>
<dbReference type="GO" id="GO:0005524">
    <property type="term" value="F:ATP binding"/>
    <property type="evidence" value="ECO:0007669"/>
    <property type="project" value="UniProtKB-KW"/>
</dbReference>
<dbReference type="InterPro" id="IPR018973">
    <property type="entry name" value="MZB"/>
</dbReference>
<dbReference type="GO" id="GO:0003676">
    <property type="term" value="F:nucleic acid binding"/>
    <property type="evidence" value="ECO:0007669"/>
    <property type="project" value="InterPro"/>
</dbReference>
<name>A0A3E4Q7B5_BACUN</name>
<dbReference type="Pfam" id="PF00270">
    <property type="entry name" value="DEAD"/>
    <property type="match status" value="1"/>
</dbReference>
<dbReference type="Pfam" id="PF00271">
    <property type="entry name" value="Helicase_C"/>
    <property type="match status" value="1"/>
</dbReference>
<evidence type="ECO:0000313" key="5">
    <source>
        <dbReference type="EMBL" id="RGK88351.1"/>
    </source>
</evidence>
<dbReference type="RefSeq" id="WP_117703214.1">
    <property type="nucleotide sequence ID" value="NZ_CAXSSZ010000006.1"/>
</dbReference>
<evidence type="ECO:0000259" key="3">
    <source>
        <dbReference type="PROSITE" id="PS51192"/>
    </source>
</evidence>
<dbReference type="Proteomes" id="UP000260874">
    <property type="component" value="Unassembled WGS sequence"/>
</dbReference>
<dbReference type="SMART" id="SM00490">
    <property type="entry name" value="HELICc"/>
    <property type="match status" value="1"/>
</dbReference>
<dbReference type="GO" id="GO:0006289">
    <property type="term" value="P:nucleotide-excision repair"/>
    <property type="evidence" value="ECO:0007669"/>
    <property type="project" value="TreeGrafter"/>
</dbReference>
<gene>
    <name evidence="5" type="ORF">DXC91_02015</name>
</gene>
<evidence type="ECO:0000259" key="4">
    <source>
        <dbReference type="PROSITE" id="PS51194"/>
    </source>
</evidence>
<feature type="domain" description="Helicase ATP-binding" evidence="3">
    <location>
        <begin position="90"/>
        <end position="300"/>
    </location>
</feature>
<evidence type="ECO:0000313" key="6">
    <source>
        <dbReference type="Proteomes" id="UP000260874"/>
    </source>
</evidence>
<feature type="domain" description="Helicase C-terminal" evidence="4">
    <location>
        <begin position="951"/>
        <end position="1112"/>
    </location>
</feature>
<dbReference type="InterPro" id="IPR011545">
    <property type="entry name" value="DEAD/DEAH_box_helicase_dom"/>
</dbReference>
<dbReference type="SMART" id="SM00487">
    <property type="entry name" value="DEXDc"/>
    <property type="match status" value="1"/>
</dbReference>
<reference evidence="5 6" key="1">
    <citation type="submission" date="2018-08" db="EMBL/GenBank/DDBJ databases">
        <title>A genome reference for cultivated species of the human gut microbiota.</title>
        <authorList>
            <person name="Zou Y."/>
            <person name="Xue W."/>
            <person name="Luo G."/>
        </authorList>
    </citation>
    <scope>NUCLEOTIDE SEQUENCE [LARGE SCALE GENOMIC DNA]</scope>
    <source>
        <strain evidence="5 6">TF09-22</strain>
    </source>
</reference>
<dbReference type="InterPro" id="IPR014001">
    <property type="entry name" value="Helicase_ATP-bd"/>
</dbReference>
<dbReference type="PANTHER" id="PTHR47957:SF3">
    <property type="entry name" value="ATP-DEPENDENT HELICASE HRQ1"/>
    <property type="match status" value="1"/>
</dbReference>
<dbReference type="GO" id="GO:0043138">
    <property type="term" value="F:3'-5' DNA helicase activity"/>
    <property type="evidence" value="ECO:0007669"/>
    <property type="project" value="TreeGrafter"/>
</dbReference>
<evidence type="ECO:0000256" key="2">
    <source>
        <dbReference type="ARBA" id="ARBA00022840"/>
    </source>
</evidence>
<keyword evidence="2" id="KW-0067">ATP-binding</keyword>
<dbReference type="InterPro" id="IPR001650">
    <property type="entry name" value="Helicase_C-like"/>
</dbReference>
<keyword evidence="1" id="KW-0547">Nucleotide-binding</keyword>